<proteinExistence type="predicted"/>
<organism evidence="3">
    <name type="scientific">hydrothermal vent metagenome</name>
    <dbReference type="NCBI Taxonomy" id="652676"/>
    <lineage>
        <taxon>unclassified sequences</taxon>
        <taxon>metagenomes</taxon>
        <taxon>ecological metagenomes</taxon>
    </lineage>
</organism>
<dbReference type="SMART" id="SM01400">
    <property type="entry name" value="Pribosyltran_N"/>
    <property type="match status" value="1"/>
</dbReference>
<dbReference type="Pfam" id="PF14572">
    <property type="entry name" value="Pribosyl_synth"/>
    <property type="match status" value="1"/>
</dbReference>
<dbReference type="GO" id="GO:0000287">
    <property type="term" value="F:magnesium ion binding"/>
    <property type="evidence" value="ECO:0007669"/>
    <property type="project" value="InterPro"/>
</dbReference>
<dbReference type="GO" id="GO:0004749">
    <property type="term" value="F:ribose phosphate diphosphokinase activity"/>
    <property type="evidence" value="ECO:0007669"/>
    <property type="project" value="TreeGrafter"/>
</dbReference>
<keyword evidence="3" id="KW-0418">Kinase</keyword>
<dbReference type="Pfam" id="PF13793">
    <property type="entry name" value="Pribosyltran_N"/>
    <property type="match status" value="1"/>
</dbReference>
<dbReference type="GO" id="GO:0006015">
    <property type="term" value="P:5-phosphoribose 1-diphosphate biosynthetic process"/>
    <property type="evidence" value="ECO:0007669"/>
    <property type="project" value="TreeGrafter"/>
</dbReference>
<dbReference type="GO" id="GO:0005737">
    <property type="term" value="C:cytoplasm"/>
    <property type="evidence" value="ECO:0007669"/>
    <property type="project" value="TreeGrafter"/>
</dbReference>
<dbReference type="InterPro" id="IPR029099">
    <property type="entry name" value="Pribosyltran_N"/>
</dbReference>
<evidence type="ECO:0000256" key="1">
    <source>
        <dbReference type="ARBA" id="ARBA00022727"/>
    </source>
</evidence>
<feature type="domain" description="Ribose-phosphate pyrophosphokinase N-terminal" evidence="2">
    <location>
        <begin position="5"/>
        <end position="113"/>
    </location>
</feature>
<dbReference type="Gene3D" id="3.40.50.2020">
    <property type="match status" value="2"/>
</dbReference>
<evidence type="ECO:0000259" key="2">
    <source>
        <dbReference type="Pfam" id="PF13793"/>
    </source>
</evidence>
<dbReference type="AlphaFoldDB" id="A0A3B1AYK3"/>
<reference evidence="3" key="1">
    <citation type="submission" date="2018-06" db="EMBL/GenBank/DDBJ databases">
        <authorList>
            <person name="Zhirakovskaya E."/>
        </authorList>
    </citation>
    <scope>NUCLEOTIDE SEQUENCE</scope>
</reference>
<keyword evidence="1" id="KW-0545">Nucleotide biosynthesis</keyword>
<dbReference type="GO" id="GO:0002189">
    <property type="term" value="C:ribose phosphate diphosphokinase complex"/>
    <property type="evidence" value="ECO:0007669"/>
    <property type="project" value="TreeGrafter"/>
</dbReference>
<dbReference type="InterPro" id="IPR005946">
    <property type="entry name" value="Rib-P_diPkinase"/>
</dbReference>
<dbReference type="CDD" id="cd06223">
    <property type="entry name" value="PRTases_typeI"/>
    <property type="match status" value="1"/>
</dbReference>
<name>A0A3B1AYK3_9ZZZZ</name>
<accession>A0A3B1AYK3</accession>
<dbReference type="NCBIfam" id="TIGR01251">
    <property type="entry name" value="ribP_PPkin"/>
    <property type="match status" value="1"/>
</dbReference>
<keyword evidence="3" id="KW-0808">Transferase</keyword>
<dbReference type="NCBIfam" id="NF005537">
    <property type="entry name" value="PRK07199.1"/>
    <property type="match status" value="1"/>
</dbReference>
<dbReference type="SUPFAM" id="SSF53271">
    <property type="entry name" value="PRTase-like"/>
    <property type="match status" value="2"/>
</dbReference>
<dbReference type="InterPro" id="IPR029057">
    <property type="entry name" value="PRTase-like"/>
</dbReference>
<evidence type="ECO:0000313" key="3">
    <source>
        <dbReference type="EMBL" id="VAX08902.1"/>
    </source>
</evidence>
<dbReference type="GO" id="GO:0006164">
    <property type="term" value="P:purine nucleotide biosynthetic process"/>
    <property type="evidence" value="ECO:0007669"/>
    <property type="project" value="TreeGrafter"/>
</dbReference>
<dbReference type="PANTHER" id="PTHR10210">
    <property type="entry name" value="RIBOSE-PHOSPHATE DIPHOSPHOKINASE FAMILY MEMBER"/>
    <property type="match status" value="1"/>
</dbReference>
<gene>
    <name evidence="3" type="ORF">MNBD_GAMMA25-731</name>
</gene>
<dbReference type="InterPro" id="IPR000836">
    <property type="entry name" value="PRTase_dom"/>
</dbReference>
<dbReference type="GO" id="GO:0016301">
    <property type="term" value="F:kinase activity"/>
    <property type="evidence" value="ECO:0007669"/>
    <property type="project" value="UniProtKB-KW"/>
</dbReference>
<protein>
    <submittedName>
        <fullName evidence="3">Ribose-phosphate pyrophosphokinase, possible alternative form 2</fullName>
    </submittedName>
</protein>
<dbReference type="EMBL" id="UOFY01000030">
    <property type="protein sequence ID" value="VAX08902.1"/>
    <property type="molecule type" value="Genomic_DNA"/>
</dbReference>
<dbReference type="PANTHER" id="PTHR10210:SF41">
    <property type="entry name" value="RIBOSE-PHOSPHATE PYROPHOSPHOKINASE 1, CHLOROPLASTIC"/>
    <property type="match status" value="1"/>
</dbReference>
<sequence>MRILVLSFPESRPQAQQLAKALGVGCEEVLIHHFPDGESKLTLPQKLPERVIFHRSLDHPNDKLVELLLAAECAREQGVQHLTLVAPYLCYMRQDIAFHPGEAVSQTIIGRFLARQFEQVITVDTHLHRIQQLEQAIPIQHACNLTATTAMGIFLKQQHLQPSPLLLGPDQESEQWVASIAAITQFDYVVADKTRLGDCDVSINLPDTDYKDRDIVIVDDVISSGYTVAVAARQAQEKGARAVHCLITHALFAQDAVENLKTAGVQHIWSSDSITHSSNVISLAPLLAGVLKDE</sequence>